<dbReference type="PANTHER" id="PTHR11347">
    <property type="entry name" value="CYCLIC NUCLEOTIDE PHOSPHODIESTERASE"/>
    <property type="match status" value="1"/>
</dbReference>
<evidence type="ECO:0000256" key="5">
    <source>
        <dbReference type="PIRSR" id="PIRSR623088-3"/>
    </source>
</evidence>
<feature type="binding site" evidence="4">
    <location>
        <begin position="58"/>
        <end position="62"/>
    </location>
    <ligand>
        <name>AMP</name>
        <dbReference type="ChEBI" id="CHEBI:456215"/>
    </ligand>
</feature>
<dbReference type="InterPro" id="IPR023088">
    <property type="entry name" value="PDEase"/>
</dbReference>
<feature type="active site" description="Proton donor" evidence="3">
    <location>
        <position position="58"/>
    </location>
</feature>
<feature type="domain" description="PDEase" evidence="7">
    <location>
        <begin position="1"/>
        <end position="271"/>
    </location>
</feature>
<dbReference type="GO" id="GO:0007165">
    <property type="term" value="P:signal transduction"/>
    <property type="evidence" value="ECO:0007669"/>
    <property type="project" value="InterPro"/>
</dbReference>
<dbReference type="Proteomes" id="UP000001058">
    <property type="component" value="Unassembled WGS sequence"/>
</dbReference>
<feature type="non-terminal residue" evidence="8">
    <location>
        <position position="271"/>
    </location>
</feature>
<dbReference type="EMBL" id="GL378324">
    <property type="protein sequence ID" value="EFJ52552.1"/>
    <property type="molecule type" value="Genomic_DNA"/>
</dbReference>
<dbReference type="PROSITE" id="PS51845">
    <property type="entry name" value="PDEASE_I_2"/>
    <property type="match status" value="1"/>
</dbReference>
<dbReference type="eggNOG" id="KOG3688">
    <property type="taxonomic scope" value="Eukaryota"/>
</dbReference>
<dbReference type="InterPro" id="IPR003607">
    <property type="entry name" value="HD/PDEase_dom"/>
</dbReference>
<gene>
    <name evidence="8" type="primary">pde1</name>
    <name evidence="8" type="ORF">VOLCADRAFT_44142</name>
</gene>
<organism evidence="9">
    <name type="scientific">Volvox carteri f. nagariensis</name>
    <dbReference type="NCBI Taxonomy" id="3068"/>
    <lineage>
        <taxon>Eukaryota</taxon>
        <taxon>Viridiplantae</taxon>
        <taxon>Chlorophyta</taxon>
        <taxon>core chlorophytes</taxon>
        <taxon>Chlorophyceae</taxon>
        <taxon>CS clade</taxon>
        <taxon>Chlamydomonadales</taxon>
        <taxon>Volvocaceae</taxon>
        <taxon>Volvox</taxon>
    </lineage>
</organism>
<dbReference type="KEGG" id="vcn:VOLCADRAFT_44142"/>
<dbReference type="PROSITE" id="PS00126">
    <property type="entry name" value="PDEASE_I_1"/>
    <property type="match status" value="1"/>
</dbReference>
<evidence type="ECO:0000256" key="6">
    <source>
        <dbReference type="SAM" id="MobiDB-lite"/>
    </source>
</evidence>
<feature type="binding site" evidence="5">
    <location>
        <position position="218"/>
    </location>
    <ligand>
        <name>Zn(2+)</name>
        <dbReference type="ChEBI" id="CHEBI:29105"/>
        <label>1</label>
    </ligand>
</feature>
<dbReference type="AlphaFoldDB" id="D8TJJ2"/>
<dbReference type="SMART" id="SM00471">
    <property type="entry name" value="HDc"/>
    <property type="match status" value="1"/>
</dbReference>
<dbReference type="GO" id="GO:0046872">
    <property type="term" value="F:metal ion binding"/>
    <property type="evidence" value="ECO:0007669"/>
    <property type="project" value="UniProtKB-KW"/>
</dbReference>
<evidence type="ECO:0000259" key="7">
    <source>
        <dbReference type="PROSITE" id="PS51845"/>
    </source>
</evidence>
<dbReference type="InterPro" id="IPR023174">
    <property type="entry name" value="PDEase_CS"/>
</dbReference>
<dbReference type="GO" id="GO:0004114">
    <property type="term" value="F:3',5'-cyclic-nucleotide phosphodiesterase activity"/>
    <property type="evidence" value="ECO:0007669"/>
    <property type="project" value="InterPro"/>
</dbReference>
<reference evidence="8 9" key="1">
    <citation type="journal article" date="2010" name="Science">
        <title>Genomic analysis of organismal complexity in the multicellular green alga Volvox carteri.</title>
        <authorList>
            <person name="Prochnik S.E."/>
            <person name="Umen J."/>
            <person name="Nedelcu A.M."/>
            <person name="Hallmann A."/>
            <person name="Miller S.M."/>
            <person name="Nishii I."/>
            <person name="Ferris P."/>
            <person name="Kuo A."/>
            <person name="Mitros T."/>
            <person name="Fritz-Laylin L.K."/>
            <person name="Hellsten U."/>
            <person name="Chapman J."/>
            <person name="Simakov O."/>
            <person name="Rensing S.A."/>
            <person name="Terry A."/>
            <person name="Pangilinan J."/>
            <person name="Kapitonov V."/>
            <person name="Jurka J."/>
            <person name="Salamov A."/>
            <person name="Shapiro H."/>
            <person name="Schmutz J."/>
            <person name="Grimwood J."/>
            <person name="Lindquist E."/>
            <person name="Lucas S."/>
            <person name="Grigoriev I.V."/>
            <person name="Schmitt R."/>
            <person name="Kirk D."/>
            <person name="Rokhsar D.S."/>
        </authorList>
    </citation>
    <scope>NUCLEOTIDE SEQUENCE [LARGE SCALE GENOMIC DNA]</scope>
    <source>
        <strain evidence="9">f. Nagariensis / Eve</strain>
    </source>
</reference>
<evidence type="ECO:0000256" key="2">
    <source>
        <dbReference type="ARBA" id="ARBA00022801"/>
    </source>
</evidence>
<evidence type="ECO:0000256" key="4">
    <source>
        <dbReference type="PIRSR" id="PIRSR623088-2"/>
    </source>
</evidence>
<dbReference type="Pfam" id="PF00233">
    <property type="entry name" value="PDEase_I"/>
    <property type="match status" value="1"/>
</dbReference>
<name>D8TJJ2_VOLCA</name>
<feature type="binding site" evidence="5">
    <location>
        <position position="99"/>
    </location>
    <ligand>
        <name>Zn(2+)</name>
        <dbReference type="ChEBI" id="CHEBI:29105"/>
        <label>1</label>
    </ligand>
</feature>
<feature type="binding site" evidence="4">
    <location>
        <position position="269"/>
    </location>
    <ligand>
        <name>AMP</name>
        <dbReference type="ChEBI" id="CHEBI:456215"/>
    </ligand>
</feature>
<sequence length="271" mass="30513">WQFDTWKLREASRGHPLSTLGYYLIQRAGLVQRFKINPVTLARLLRHIEAGYPDNPYHNATHAADVLQTLHVIIHGARLHVHYLDQLGLLAAYFAAIIHDYGHPGVTNDFLIATSDPLAVRYNDRSPLENHHAAAAFSVLRRPELDVTAPLPQPDRTAFRKQVIDLVLATDMKQHFAVLAHFNTHAGKSHLLSNTYPQTSHPSNPNLGTLQIAIKAADLGHLGEELEVHKRWLSHLEEEFFRQGDRERELGLPMSPLFDRSKQGVGKSQVG</sequence>
<dbReference type="OrthoDB" id="536619at2759"/>
<dbReference type="InParanoid" id="D8TJJ2"/>
<dbReference type="InterPro" id="IPR002073">
    <property type="entry name" value="PDEase_catalytic_dom"/>
</dbReference>
<protein>
    <submittedName>
        <fullName evidence="8">3'5'-cyclic nucleotide phosphodiesterase</fullName>
    </submittedName>
</protein>
<accession>D8TJJ2</accession>
<dbReference type="PRINTS" id="PR00387">
    <property type="entry name" value="PDIESTERASE1"/>
</dbReference>
<evidence type="ECO:0000313" key="8">
    <source>
        <dbReference type="EMBL" id="EFJ52552.1"/>
    </source>
</evidence>
<keyword evidence="2" id="KW-0378">Hydrolase</keyword>
<evidence type="ECO:0000256" key="3">
    <source>
        <dbReference type="PIRSR" id="PIRSR623088-1"/>
    </source>
</evidence>
<feature type="binding site" evidence="5">
    <location>
        <position position="100"/>
    </location>
    <ligand>
        <name>Zn(2+)</name>
        <dbReference type="ChEBI" id="CHEBI:29105"/>
        <label>1</label>
    </ligand>
</feature>
<dbReference type="InterPro" id="IPR036971">
    <property type="entry name" value="PDEase_catalytic_dom_sf"/>
</dbReference>
<feature type="non-terminal residue" evidence="8">
    <location>
        <position position="1"/>
    </location>
</feature>
<feature type="binding site" evidence="4">
    <location>
        <position position="218"/>
    </location>
    <ligand>
        <name>AMP</name>
        <dbReference type="ChEBI" id="CHEBI:456215"/>
    </ligand>
</feature>
<dbReference type="GeneID" id="9617450"/>
<evidence type="ECO:0000256" key="1">
    <source>
        <dbReference type="ARBA" id="ARBA00022723"/>
    </source>
</evidence>
<proteinExistence type="predicted"/>
<feature type="binding site" evidence="5">
    <location>
        <position position="62"/>
    </location>
    <ligand>
        <name>Zn(2+)</name>
        <dbReference type="ChEBI" id="CHEBI:29105"/>
        <label>1</label>
    </ligand>
</feature>
<dbReference type="SUPFAM" id="SSF109604">
    <property type="entry name" value="HD-domain/PDEase-like"/>
    <property type="match status" value="1"/>
</dbReference>
<keyword evidence="1 5" id="KW-0479">Metal-binding</keyword>
<feature type="region of interest" description="Disordered" evidence="6">
    <location>
        <begin position="252"/>
        <end position="271"/>
    </location>
</feature>
<evidence type="ECO:0000313" key="9">
    <source>
        <dbReference type="Proteomes" id="UP000001058"/>
    </source>
</evidence>
<keyword evidence="9" id="KW-1185">Reference proteome</keyword>
<feature type="binding site" evidence="4">
    <location>
        <position position="100"/>
    </location>
    <ligand>
        <name>AMP</name>
        <dbReference type="ChEBI" id="CHEBI:456215"/>
    </ligand>
</feature>
<feature type="binding site" evidence="5">
    <location>
        <position position="100"/>
    </location>
    <ligand>
        <name>Zn(2+)</name>
        <dbReference type="ChEBI" id="CHEBI:29105"/>
        <label>2</label>
    </ligand>
</feature>
<dbReference type="RefSeq" id="XP_002946625.1">
    <property type="nucleotide sequence ID" value="XM_002946579.1"/>
</dbReference>
<dbReference type="CDD" id="cd00077">
    <property type="entry name" value="HDc"/>
    <property type="match status" value="1"/>
</dbReference>
<dbReference type="Gene3D" id="1.10.1300.10">
    <property type="entry name" value="3'5'-cyclic nucleotide phosphodiesterase, catalytic domain"/>
    <property type="match status" value="1"/>
</dbReference>
<dbReference type="STRING" id="3068.D8TJJ2"/>